<protein>
    <submittedName>
        <fullName evidence="9">Iron ABC transporter permease</fullName>
    </submittedName>
</protein>
<dbReference type="Proteomes" id="UP000260025">
    <property type="component" value="Unassembled WGS sequence"/>
</dbReference>
<dbReference type="Gene3D" id="1.10.3470.10">
    <property type="entry name" value="ABC transporter involved in vitamin B12 uptake, BtuC"/>
    <property type="match status" value="1"/>
</dbReference>
<keyword evidence="3" id="KW-0813">Transport</keyword>
<evidence type="ECO:0000256" key="4">
    <source>
        <dbReference type="ARBA" id="ARBA00022475"/>
    </source>
</evidence>
<comment type="subcellular location">
    <subcellularLocation>
        <location evidence="1">Cell membrane</location>
        <topology evidence="1">Multi-pass membrane protein</topology>
    </subcellularLocation>
</comment>
<evidence type="ECO:0000256" key="7">
    <source>
        <dbReference type="ARBA" id="ARBA00023136"/>
    </source>
</evidence>
<dbReference type="InterPro" id="IPR037294">
    <property type="entry name" value="ABC_BtuC-like"/>
</dbReference>
<feature type="transmembrane region" description="Helical" evidence="8">
    <location>
        <begin position="88"/>
        <end position="108"/>
    </location>
</feature>
<dbReference type="PANTHER" id="PTHR30472">
    <property type="entry name" value="FERRIC ENTEROBACTIN TRANSPORT SYSTEM PERMEASE PROTEIN"/>
    <property type="match status" value="1"/>
</dbReference>
<evidence type="ECO:0000256" key="3">
    <source>
        <dbReference type="ARBA" id="ARBA00022448"/>
    </source>
</evidence>
<comment type="caution">
    <text evidence="9">The sequence shown here is derived from an EMBL/GenBank/DDBJ whole genome shotgun (WGS) entry which is preliminary data.</text>
</comment>
<feature type="transmembrane region" description="Helical" evidence="8">
    <location>
        <begin position="309"/>
        <end position="330"/>
    </location>
</feature>
<feature type="transmembrane region" description="Helical" evidence="8">
    <location>
        <begin position="120"/>
        <end position="140"/>
    </location>
</feature>
<feature type="transmembrane region" description="Helical" evidence="8">
    <location>
        <begin position="241"/>
        <end position="267"/>
    </location>
</feature>
<dbReference type="PANTHER" id="PTHR30472:SF24">
    <property type="entry name" value="FERRIC ENTEROBACTIN TRANSPORT SYSTEM PERMEASE PROTEIN FEPG"/>
    <property type="match status" value="1"/>
</dbReference>
<organism evidence="9 10">
    <name type="scientific">Clostridium innocuum</name>
    <dbReference type="NCBI Taxonomy" id="1522"/>
    <lineage>
        <taxon>Bacteria</taxon>
        <taxon>Bacillati</taxon>
        <taxon>Bacillota</taxon>
        <taxon>Clostridia</taxon>
        <taxon>Eubacteriales</taxon>
        <taxon>Clostridiaceae</taxon>
        <taxon>Clostridium</taxon>
    </lineage>
</organism>
<accession>A0A3E2W497</accession>
<dbReference type="GO" id="GO:0022857">
    <property type="term" value="F:transmembrane transporter activity"/>
    <property type="evidence" value="ECO:0007669"/>
    <property type="project" value="InterPro"/>
</dbReference>
<feature type="transmembrane region" description="Helical" evidence="8">
    <location>
        <begin position="282"/>
        <end position="302"/>
    </location>
</feature>
<dbReference type="CDD" id="cd06550">
    <property type="entry name" value="TM_ABC_iron-siderophores_like"/>
    <property type="match status" value="1"/>
</dbReference>
<dbReference type="AlphaFoldDB" id="A0A3E2W497"/>
<evidence type="ECO:0000256" key="6">
    <source>
        <dbReference type="ARBA" id="ARBA00022989"/>
    </source>
</evidence>
<evidence type="ECO:0000313" key="9">
    <source>
        <dbReference type="EMBL" id="RGC19094.1"/>
    </source>
</evidence>
<evidence type="ECO:0000256" key="5">
    <source>
        <dbReference type="ARBA" id="ARBA00022692"/>
    </source>
</evidence>
<dbReference type="FunFam" id="1.10.3470.10:FF:000001">
    <property type="entry name" value="Vitamin B12 ABC transporter permease BtuC"/>
    <property type="match status" value="1"/>
</dbReference>
<feature type="transmembrane region" description="Helical" evidence="8">
    <location>
        <begin position="59"/>
        <end position="76"/>
    </location>
</feature>
<name>A0A3E2W497_CLOIN</name>
<reference evidence="9 10" key="1">
    <citation type="submission" date="2018-08" db="EMBL/GenBank/DDBJ databases">
        <title>A genome reference for cultivated species of the human gut microbiota.</title>
        <authorList>
            <person name="Zou Y."/>
            <person name="Xue W."/>
            <person name="Luo G."/>
        </authorList>
    </citation>
    <scope>NUCLEOTIDE SEQUENCE [LARGE SCALE GENOMIC DNA]</scope>
    <source>
        <strain evidence="9 10">OF01-2LB</strain>
    </source>
</reference>
<evidence type="ECO:0000256" key="2">
    <source>
        <dbReference type="ARBA" id="ARBA00007935"/>
    </source>
</evidence>
<evidence type="ECO:0000313" key="10">
    <source>
        <dbReference type="Proteomes" id="UP000260025"/>
    </source>
</evidence>
<evidence type="ECO:0000256" key="1">
    <source>
        <dbReference type="ARBA" id="ARBA00004651"/>
    </source>
</evidence>
<keyword evidence="5 8" id="KW-0812">Transmembrane</keyword>
<dbReference type="EMBL" id="QVEV01000001">
    <property type="protein sequence ID" value="RGC19094.1"/>
    <property type="molecule type" value="Genomic_DNA"/>
</dbReference>
<evidence type="ECO:0000256" key="8">
    <source>
        <dbReference type="SAM" id="Phobius"/>
    </source>
</evidence>
<dbReference type="Pfam" id="PF01032">
    <property type="entry name" value="FecCD"/>
    <property type="match status" value="1"/>
</dbReference>
<dbReference type="SUPFAM" id="SSF81345">
    <property type="entry name" value="ABC transporter involved in vitamin B12 uptake, BtuC"/>
    <property type="match status" value="1"/>
</dbReference>
<keyword evidence="6 8" id="KW-1133">Transmembrane helix</keyword>
<dbReference type="GO" id="GO:0033214">
    <property type="term" value="P:siderophore-iron import into cell"/>
    <property type="evidence" value="ECO:0007669"/>
    <property type="project" value="TreeGrafter"/>
</dbReference>
<feature type="transmembrane region" description="Helical" evidence="8">
    <location>
        <begin position="194"/>
        <end position="213"/>
    </location>
</feature>
<proteinExistence type="inferred from homology"/>
<gene>
    <name evidence="9" type="ORF">DXA38_00985</name>
</gene>
<dbReference type="RefSeq" id="WP_117441569.1">
    <property type="nucleotide sequence ID" value="NZ_JAKNHC010000002.1"/>
</dbReference>
<dbReference type="OrthoDB" id="9792889at2"/>
<dbReference type="InterPro" id="IPR000522">
    <property type="entry name" value="ABC_transptr_permease_BtuC"/>
</dbReference>
<keyword evidence="4" id="KW-1003">Cell membrane</keyword>
<dbReference type="GO" id="GO:0005886">
    <property type="term" value="C:plasma membrane"/>
    <property type="evidence" value="ECO:0007669"/>
    <property type="project" value="UniProtKB-SubCell"/>
</dbReference>
<keyword evidence="7 8" id="KW-0472">Membrane</keyword>
<sequence>MQKRHRILVLCVLLLLAAVALSIMTGSYSISPSDLLTTLLNKGSRTHTFAIFQIRLPRIVLAILVGSALGVSGTILQGITKNPLAEPGMIGINAGSALFVVLWISHGANAYSSSLSDGKVLLMPLLAIAGAFCTTAFLYGYSWRNGIRPIRFLLTGVGVNAGITAVISFYQLQMSRGDYNQVLMWTNGSLWGSSWRYILVSAPLILLLLVLVWTHSRTLDILSLGDEGAAALGVSTQRTRIWFLAAAAALAALATAVAGSIAFLGLLGPQIALRIAGVRHRLLLPLAALISSMLLIIADMLARNLFSPLEIPVGILVSMIGIPYFIYLMMKLDRRS</sequence>
<comment type="similarity">
    <text evidence="2">Belongs to the binding-protein-dependent transport system permease family. FecCD subfamily.</text>
</comment>
<feature type="transmembrane region" description="Helical" evidence="8">
    <location>
        <begin position="152"/>
        <end position="174"/>
    </location>
</feature>